<comment type="catalytic activity">
    <reaction evidence="1">
        <text>ATP + protein L-histidine = ADP + protein N-phospho-L-histidine.</text>
        <dbReference type="EC" id="2.7.13.3"/>
    </reaction>
</comment>
<dbReference type="SMART" id="SM00091">
    <property type="entry name" value="PAS"/>
    <property type="match status" value="2"/>
</dbReference>
<dbReference type="Pfam" id="PF12860">
    <property type="entry name" value="PAS_7"/>
    <property type="match status" value="1"/>
</dbReference>
<dbReference type="CDD" id="cd00130">
    <property type="entry name" value="PAS"/>
    <property type="match status" value="1"/>
</dbReference>
<dbReference type="Pfam" id="PF13426">
    <property type="entry name" value="PAS_9"/>
    <property type="match status" value="1"/>
</dbReference>
<dbReference type="InterPro" id="IPR036890">
    <property type="entry name" value="HATPase_C_sf"/>
</dbReference>
<dbReference type="PRINTS" id="PR00344">
    <property type="entry name" value="BCTRLSENSOR"/>
</dbReference>
<dbReference type="SUPFAM" id="SSF47384">
    <property type="entry name" value="Homodimeric domain of signal transducing histidine kinase"/>
    <property type="match status" value="1"/>
</dbReference>
<dbReference type="EMBL" id="MLJW01000233">
    <property type="protein sequence ID" value="OIQ92367.1"/>
    <property type="molecule type" value="Genomic_DNA"/>
</dbReference>
<evidence type="ECO:0000256" key="5">
    <source>
        <dbReference type="ARBA" id="ARBA00022777"/>
    </source>
</evidence>
<feature type="transmembrane region" description="Helical" evidence="6">
    <location>
        <begin position="241"/>
        <end position="261"/>
    </location>
</feature>
<dbReference type="InterPro" id="IPR036097">
    <property type="entry name" value="HisK_dim/P_sf"/>
</dbReference>
<dbReference type="SMART" id="SM00086">
    <property type="entry name" value="PAC"/>
    <property type="match status" value="1"/>
</dbReference>
<dbReference type="Gene3D" id="3.30.450.20">
    <property type="entry name" value="PAS domain"/>
    <property type="match status" value="2"/>
</dbReference>
<dbReference type="Gene3D" id="1.10.287.130">
    <property type="match status" value="1"/>
</dbReference>
<dbReference type="PROSITE" id="PS50112">
    <property type="entry name" value="PAS"/>
    <property type="match status" value="1"/>
</dbReference>
<sequence length="760" mass="83909">MNGRHVAAVVLLVLGVGAGANGLALSRLRGQLEREHGLDMAMTRLADAETGLDADMLRVSSLQMQEYDGVVRTTHRLEAARRGLQEPLRAVGDAGLERAAQAYGDVLTVKMGLMEALKSTCAVLRNQIAYVPFAVERIIARDHPPPGMARRLSALASQMLVYHITGAAPAGVRLLALLEAVQTGAAGSEVAALTGQVRVYARQRAELERLMQAYDQSGSGPRLEQWRRLFAARHERTETRIMWVGTSLTLFCIALLAALGASMLQQGRARAAAQAATRHLTDAVETMQGALALYDHDRRLVLCNRQCLTFFPPLAGHMRPGALFDDLVRELDRSAFLKEPVEQLTALNKPSWVQHTADGRSYLFSHARLADGGFLRLATDITEQKKAEAELLRLFTAVEQSPAAILITDVSGAIQYVNPWFCRVSGYEAGEVMGQSPRILKSGLVADAVYGELWRTISGGAVWTGELCNRRKNGELYWEAVSISPVRNDQGEIISYVGVKSDITEQKRQADRQRQVVLELERSNAELEQFAYVVSHDLREPLRMVSSYVSLLARRYGERLDAEAMEFIAFAKDGARRMDKLILDLLDYSRIGRVSQPFEPVAMDEVLREALLNLDAVIDLAGARVQVEKDLPAVMGSRSELVRLLQNLLGNAIKYRAPDRRPEIAVSAWEADGQWYFEVRDNGIGIAADYAERVFGIFQRLHARDEYEGTGIGLAVCRKIVHHHGGRIWLETSPSAAPGCRFRFTLPAGLQDVAPAAEKV</sequence>
<keyword evidence="5" id="KW-0418">Kinase</keyword>
<dbReference type="InterPro" id="IPR052162">
    <property type="entry name" value="Sensor_kinase/Photoreceptor"/>
</dbReference>
<dbReference type="Gene3D" id="3.30.565.10">
    <property type="entry name" value="Histidine kinase-like ATPase, C-terminal domain"/>
    <property type="match status" value="1"/>
</dbReference>
<accession>A0A1J5RK50</accession>
<dbReference type="InterPro" id="IPR035965">
    <property type="entry name" value="PAS-like_dom_sf"/>
</dbReference>
<dbReference type="CDD" id="cd00082">
    <property type="entry name" value="HisKA"/>
    <property type="match status" value="1"/>
</dbReference>
<dbReference type="InterPro" id="IPR045812">
    <property type="entry name" value="DAHL"/>
</dbReference>
<keyword evidence="6" id="KW-1133">Transmembrane helix</keyword>
<dbReference type="Pfam" id="PF02518">
    <property type="entry name" value="HATPase_c"/>
    <property type="match status" value="1"/>
</dbReference>
<keyword evidence="6" id="KW-0472">Membrane</keyword>
<feature type="domain" description="PAC" evidence="9">
    <location>
        <begin position="463"/>
        <end position="515"/>
    </location>
</feature>
<dbReference type="AlphaFoldDB" id="A0A1J5RK50"/>
<dbReference type="InterPro" id="IPR000014">
    <property type="entry name" value="PAS"/>
</dbReference>
<evidence type="ECO:0000256" key="2">
    <source>
        <dbReference type="ARBA" id="ARBA00012438"/>
    </source>
</evidence>
<dbReference type="InterPro" id="IPR003661">
    <property type="entry name" value="HisK_dim/P_dom"/>
</dbReference>
<dbReference type="Pfam" id="PF19443">
    <property type="entry name" value="DAHL"/>
    <property type="match status" value="1"/>
</dbReference>
<dbReference type="InterPro" id="IPR001610">
    <property type="entry name" value="PAC"/>
</dbReference>
<dbReference type="NCBIfam" id="TIGR00229">
    <property type="entry name" value="sensory_box"/>
    <property type="match status" value="1"/>
</dbReference>
<proteinExistence type="predicted"/>
<gene>
    <name evidence="10" type="primary">cph1_35</name>
    <name evidence="10" type="ORF">GALL_256660</name>
</gene>
<evidence type="ECO:0000259" key="9">
    <source>
        <dbReference type="PROSITE" id="PS50113"/>
    </source>
</evidence>
<organism evidence="10">
    <name type="scientific">mine drainage metagenome</name>
    <dbReference type="NCBI Taxonomy" id="410659"/>
    <lineage>
        <taxon>unclassified sequences</taxon>
        <taxon>metagenomes</taxon>
        <taxon>ecological metagenomes</taxon>
    </lineage>
</organism>
<name>A0A1J5RK50_9ZZZZ</name>
<evidence type="ECO:0000313" key="10">
    <source>
        <dbReference type="EMBL" id="OIQ92367.1"/>
    </source>
</evidence>
<evidence type="ECO:0000259" key="8">
    <source>
        <dbReference type="PROSITE" id="PS50112"/>
    </source>
</evidence>
<dbReference type="PANTHER" id="PTHR43304:SF1">
    <property type="entry name" value="PAC DOMAIN-CONTAINING PROTEIN"/>
    <property type="match status" value="1"/>
</dbReference>
<evidence type="ECO:0000256" key="4">
    <source>
        <dbReference type="ARBA" id="ARBA00022679"/>
    </source>
</evidence>
<feature type="domain" description="Histidine kinase" evidence="7">
    <location>
        <begin position="533"/>
        <end position="750"/>
    </location>
</feature>
<evidence type="ECO:0000256" key="1">
    <source>
        <dbReference type="ARBA" id="ARBA00000085"/>
    </source>
</evidence>
<evidence type="ECO:0000256" key="6">
    <source>
        <dbReference type="SAM" id="Phobius"/>
    </source>
</evidence>
<dbReference type="PROSITE" id="PS50109">
    <property type="entry name" value="HIS_KIN"/>
    <property type="match status" value="1"/>
</dbReference>
<dbReference type="SUPFAM" id="SSF55874">
    <property type="entry name" value="ATPase domain of HSP90 chaperone/DNA topoisomerase II/histidine kinase"/>
    <property type="match status" value="1"/>
</dbReference>
<dbReference type="SMART" id="SM00388">
    <property type="entry name" value="HisKA"/>
    <property type="match status" value="1"/>
</dbReference>
<dbReference type="SUPFAM" id="SSF55785">
    <property type="entry name" value="PYP-like sensor domain (PAS domain)"/>
    <property type="match status" value="1"/>
</dbReference>
<keyword evidence="6" id="KW-0812">Transmembrane</keyword>
<dbReference type="EC" id="2.7.13.3" evidence="2"/>
<keyword evidence="4 10" id="KW-0808">Transferase</keyword>
<dbReference type="SMART" id="SM00387">
    <property type="entry name" value="HATPase_c"/>
    <property type="match status" value="1"/>
</dbReference>
<evidence type="ECO:0000256" key="3">
    <source>
        <dbReference type="ARBA" id="ARBA00022553"/>
    </source>
</evidence>
<dbReference type="InterPro" id="IPR000700">
    <property type="entry name" value="PAS-assoc_C"/>
</dbReference>
<dbReference type="InterPro" id="IPR003594">
    <property type="entry name" value="HATPase_dom"/>
</dbReference>
<protein>
    <recommendedName>
        <fullName evidence="2">histidine kinase</fullName>
        <ecNumber evidence="2">2.7.13.3</ecNumber>
    </recommendedName>
</protein>
<dbReference type="InterPro" id="IPR004358">
    <property type="entry name" value="Sig_transdc_His_kin-like_C"/>
</dbReference>
<evidence type="ECO:0000259" key="7">
    <source>
        <dbReference type="PROSITE" id="PS50109"/>
    </source>
</evidence>
<dbReference type="PROSITE" id="PS50113">
    <property type="entry name" value="PAC"/>
    <property type="match status" value="1"/>
</dbReference>
<reference evidence="10" key="1">
    <citation type="submission" date="2016-10" db="EMBL/GenBank/DDBJ databases">
        <title>Sequence of Gallionella enrichment culture.</title>
        <authorList>
            <person name="Poehlein A."/>
            <person name="Muehling M."/>
            <person name="Daniel R."/>
        </authorList>
    </citation>
    <scope>NUCLEOTIDE SEQUENCE</scope>
</reference>
<dbReference type="Pfam" id="PF00512">
    <property type="entry name" value="HisKA"/>
    <property type="match status" value="1"/>
</dbReference>
<feature type="domain" description="PAS" evidence="8">
    <location>
        <begin position="390"/>
        <end position="436"/>
    </location>
</feature>
<dbReference type="GO" id="GO:0000155">
    <property type="term" value="F:phosphorelay sensor kinase activity"/>
    <property type="evidence" value="ECO:0007669"/>
    <property type="project" value="InterPro"/>
</dbReference>
<dbReference type="InterPro" id="IPR005467">
    <property type="entry name" value="His_kinase_dom"/>
</dbReference>
<keyword evidence="3" id="KW-0597">Phosphoprotein</keyword>
<dbReference type="PANTHER" id="PTHR43304">
    <property type="entry name" value="PHYTOCHROME-LIKE PROTEIN CPH1"/>
    <property type="match status" value="1"/>
</dbReference>
<comment type="caution">
    <text evidence="10">The sequence shown here is derived from an EMBL/GenBank/DDBJ whole genome shotgun (WGS) entry which is preliminary data.</text>
</comment>